<comment type="caution">
    <text evidence="1">The sequence shown here is derived from an EMBL/GenBank/DDBJ whole genome shotgun (WGS) entry which is preliminary data.</text>
</comment>
<dbReference type="RefSeq" id="WP_140996418.1">
    <property type="nucleotide sequence ID" value="NZ_VDCZ01000001.1"/>
</dbReference>
<accession>A0A6I4IRY6</accession>
<organism evidence="1 2">
    <name type="scientific">Flavobacterium profundi</name>
    <dbReference type="NCBI Taxonomy" id="1774945"/>
    <lineage>
        <taxon>Bacteria</taxon>
        <taxon>Pseudomonadati</taxon>
        <taxon>Bacteroidota</taxon>
        <taxon>Flavobacteriia</taxon>
        <taxon>Flavobacteriales</taxon>
        <taxon>Flavobacteriaceae</taxon>
        <taxon>Flavobacterium</taxon>
    </lineage>
</organism>
<proteinExistence type="predicted"/>
<gene>
    <name evidence="1" type="ORF">GOQ30_02510</name>
</gene>
<evidence type="ECO:0000313" key="2">
    <source>
        <dbReference type="Proteomes" id="UP000431264"/>
    </source>
</evidence>
<dbReference type="EMBL" id="WQLW01000001">
    <property type="protein sequence ID" value="MVO08037.1"/>
    <property type="molecule type" value="Genomic_DNA"/>
</dbReference>
<keyword evidence="2" id="KW-1185">Reference proteome</keyword>
<evidence type="ECO:0000313" key="1">
    <source>
        <dbReference type="EMBL" id="MVO08037.1"/>
    </source>
</evidence>
<protein>
    <submittedName>
        <fullName evidence="1">Uncharacterized protein</fullName>
    </submittedName>
</protein>
<sequence length="97" mass="11064">MATHNATIERKETGATLKLAIGSEELNIVLTDDNPNEVKSVFNKLLIHLKNDEIDFNLTDDKEDLYFHICKEYITQLNAELKSTFIELNDNGLLNDL</sequence>
<dbReference type="AlphaFoldDB" id="A0A6I4IRY6"/>
<name>A0A6I4IRY6_9FLAO</name>
<dbReference type="OrthoDB" id="1265891at2"/>
<reference evidence="2" key="1">
    <citation type="submission" date="2019-05" db="EMBL/GenBank/DDBJ databases">
        <title>Flavobacterium profundi sp. nov., isolated from a deep-sea seamount.</title>
        <authorList>
            <person name="Zhang D.-C."/>
        </authorList>
    </citation>
    <scope>NUCLEOTIDE SEQUENCE [LARGE SCALE GENOMIC DNA]</scope>
    <source>
        <strain evidence="2">TP390</strain>
    </source>
</reference>
<dbReference type="Proteomes" id="UP000431264">
    <property type="component" value="Unassembled WGS sequence"/>
</dbReference>